<reference evidence="1 2" key="1">
    <citation type="journal article" date="2018" name="Harmful Algae">
        <title>The highly heterogeneous methylated genomes and diverse restriction-modification systems of bloom-forming Microcystis.</title>
        <authorList>
            <person name="Zhao L."/>
            <person name="Song Y."/>
            <person name="Li L."/>
            <person name="Gan N."/>
            <person name="Brand J.J."/>
            <person name="Song L."/>
        </authorList>
    </citation>
    <scope>NUCLEOTIDE SEQUENCE [LARGE SCALE GENOMIC DNA]</scope>
    <source>
        <strain evidence="1 2">PCC 7806SL</strain>
    </source>
</reference>
<proteinExistence type="predicted"/>
<sequence>MSQISQYLTDLELEMESIKPNFINIHFRQHSNFDIKK</sequence>
<keyword evidence="2" id="KW-1185">Reference proteome</keyword>
<name>A0AB33BYY8_MICA7</name>
<gene>
    <name evidence="1" type="ORF">BH695_3997</name>
</gene>
<dbReference type="Proteomes" id="UP000192439">
    <property type="component" value="Chromosome"/>
</dbReference>
<dbReference type="EMBL" id="CP020771">
    <property type="protein sequence ID" value="ARI83276.1"/>
    <property type="molecule type" value="Genomic_DNA"/>
</dbReference>
<evidence type="ECO:0000313" key="1">
    <source>
        <dbReference type="EMBL" id="ARI83276.1"/>
    </source>
</evidence>
<evidence type="ECO:0000313" key="2">
    <source>
        <dbReference type="Proteomes" id="UP000192439"/>
    </source>
</evidence>
<dbReference type="AlphaFoldDB" id="A0AB33BYY8"/>
<organism evidence="1 2">
    <name type="scientific">Microcystis aeruginosa PCC 7806SL</name>
    <dbReference type="NCBI Taxonomy" id="1903187"/>
    <lineage>
        <taxon>Bacteria</taxon>
        <taxon>Bacillati</taxon>
        <taxon>Cyanobacteriota</taxon>
        <taxon>Cyanophyceae</taxon>
        <taxon>Oscillatoriophycideae</taxon>
        <taxon>Chroococcales</taxon>
        <taxon>Microcystaceae</taxon>
        <taxon>Microcystis</taxon>
    </lineage>
</organism>
<protein>
    <submittedName>
        <fullName evidence="1">Uncharacterized protein</fullName>
    </submittedName>
</protein>
<accession>A0AB33BYY8</accession>